<dbReference type="Gene3D" id="1.10.10.60">
    <property type="entry name" value="Homeodomain-like"/>
    <property type="match status" value="1"/>
</dbReference>
<dbReference type="InterPro" id="IPR018060">
    <property type="entry name" value="HTH_AraC"/>
</dbReference>
<dbReference type="AlphaFoldDB" id="A0A6N8JB03"/>
<dbReference type="OrthoDB" id="629929at2"/>
<dbReference type="Proteomes" id="UP000468388">
    <property type="component" value="Unassembled WGS sequence"/>
</dbReference>
<protein>
    <submittedName>
        <fullName evidence="5">Helix-turn-helix domain-containing protein</fullName>
    </submittedName>
</protein>
<dbReference type="InterPro" id="IPR009057">
    <property type="entry name" value="Homeodomain-like_sf"/>
</dbReference>
<dbReference type="GO" id="GO:0043565">
    <property type="term" value="F:sequence-specific DNA binding"/>
    <property type="evidence" value="ECO:0007669"/>
    <property type="project" value="InterPro"/>
</dbReference>
<gene>
    <name evidence="5" type="ORF">GO495_12955</name>
</gene>
<dbReference type="PANTHER" id="PTHR43280:SF32">
    <property type="entry name" value="TRANSCRIPTIONAL REGULATORY PROTEIN"/>
    <property type="match status" value="1"/>
</dbReference>
<name>A0A6N8JB03_9BACT</name>
<evidence type="ECO:0000256" key="1">
    <source>
        <dbReference type="ARBA" id="ARBA00023015"/>
    </source>
</evidence>
<evidence type="ECO:0000313" key="6">
    <source>
        <dbReference type="Proteomes" id="UP000468388"/>
    </source>
</evidence>
<feature type="domain" description="HTH araC/xylS-type" evidence="4">
    <location>
        <begin position="199"/>
        <end position="299"/>
    </location>
</feature>
<evidence type="ECO:0000313" key="5">
    <source>
        <dbReference type="EMBL" id="MVT41496.1"/>
    </source>
</evidence>
<dbReference type="EMBL" id="WRXO01000003">
    <property type="protein sequence ID" value="MVT41496.1"/>
    <property type="molecule type" value="Genomic_DNA"/>
</dbReference>
<dbReference type="PROSITE" id="PS01124">
    <property type="entry name" value="HTH_ARAC_FAMILY_2"/>
    <property type="match status" value="1"/>
</dbReference>
<keyword evidence="2" id="KW-0238">DNA-binding</keyword>
<dbReference type="RefSeq" id="WP_157300120.1">
    <property type="nucleotide sequence ID" value="NZ_BAAAZB010000025.1"/>
</dbReference>
<comment type="caution">
    <text evidence="5">The sequence shown here is derived from an EMBL/GenBank/DDBJ whole genome shotgun (WGS) entry which is preliminary data.</text>
</comment>
<evidence type="ECO:0000256" key="2">
    <source>
        <dbReference type="ARBA" id="ARBA00023125"/>
    </source>
</evidence>
<dbReference type="GO" id="GO:0003700">
    <property type="term" value="F:DNA-binding transcription factor activity"/>
    <property type="evidence" value="ECO:0007669"/>
    <property type="project" value="InterPro"/>
</dbReference>
<keyword evidence="6" id="KW-1185">Reference proteome</keyword>
<evidence type="ECO:0000256" key="3">
    <source>
        <dbReference type="ARBA" id="ARBA00023163"/>
    </source>
</evidence>
<keyword evidence="1" id="KW-0805">Transcription regulation</keyword>
<dbReference type="SUPFAM" id="SSF46689">
    <property type="entry name" value="Homeodomain-like"/>
    <property type="match status" value="1"/>
</dbReference>
<dbReference type="Pfam" id="PF12833">
    <property type="entry name" value="HTH_18"/>
    <property type="match status" value="1"/>
</dbReference>
<dbReference type="PANTHER" id="PTHR43280">
    <property type="entry name" value="ARAC-FAMILY TRANSCRIPTIONAL REGULATOR"/>
    <property type="match status" value="1"/>
</dbReference>
<reference evidence="5 6" key="1">
    <citation type="submission" date="2019-12" db="EMBL/GenBank/DDBJ databases">
        <title>The draft genomic sequence of strain Chitinophaga oryziterrae JCM 16595.</title>
        <authorList>
            <person name="Zhang X."/>
        </authorList>
    </citation>
    <scope>NUCLEOTIDE SEQUENCE [LARGE SCALE GENOMIC DNA]</scope>
    <source>
        <strain evidence="5 6">JCM 16595</strain>
    </source>
</reference>
<keyword evidence="3" id="KW-0804">Transcription</keyword>
<sequence>MEKALDLISFYEYKEKYIPPNIQSEPGHFNIFKLDGFSGDENKCQSFRRLRFYKICLFTGHYKFKYGDQVVEFDQPALLFTNPHIPYSLETITGVMTGCYCIFSESFFNELSSLLKFHVFQQNGNPVFLLSGIQFNTFNNIFTNMLDCISSNYVYKYDLLRAQVQLLVHEALKIQPFVHQPRIALNAAERITASFIELLEAQFPIESTMQRVSRRHPAEFANKLAVTINHLNKCLKEALGLTTVALITNRIMIEARMLLKNTTWNVSEIGWCLGFDEVTHFINFFKKNVGISPNAFRAS</sequence>
<dbReference type="SMART" id="SM00342">
    <property type="entry name" value="HTH_ARAC"/>
    <property type="match status" value="1"/>
</dbReference>
<evidence type="ECO:0000259" key="4">
    <source>
        <dbReference type="PROSITE" id="PS01124"/>
    </source>
</evidence>
<organism evidence="5 6">
    <name type="scientific">Chitinophaga oryziterrae</name>
    <dbReference type="NCBI Taxonomy" id="1031224"/>
    <lineage>
        <taxon>Bacteria</taxon>
        <taxon>Pseudomonadati</taxon>
        <taxon>Bacteroidota</taxon>
        <taxon>Chitinophagia</taxon>
        <taxon>Chitinophagales</taxon>
        <taxon>Chitinophagaceae</taxon>
        <taxon>Chitinophaga</taxon>
    </lineage>
</organism>
<proteinExistence type="predicted"/>
<accession>A0A6N8JB03</accession>